<evidence type="ECO:0000313" key="1">
    <source>
        <dbReference type="EMBL" id="MFK7049769.1"/>
    </source>
</evidence>
<sequence>MIRFLTFLVCVISSAIFGQEGKFEQGMGKALTIWKEGKIIEASAIFERIALAEKKEWLPDYYLALINCTEAFNPMNKEKVAALIDKAQIALEGAKLKSSKNDEINVLQALIYTVTLIQDPMNNSVKYAPLIMTEYQNALAINPNNPRAVFGKANFELGGAKWTGADTKPLCIEINRSLELFANFKPESPLHPKWGAERAKQIAVTCK</sequence>
<name>A0A246GFS8_9FLAO</name>
<dbReference type="Proteomes" id="UP001621813">
    <property type="component" value="Unassembled WGS sequence"/>
</dbReference>
<protein>
    <recommendedName>
        <fullName evidence="5">Tetratricopeptide repeat protein</fullName>
    </recommendedName>
</protein>
<dbReference type="RefSeq" id="WP_088394517.1">
    <property type="nucleotide sequence ID" value="NZ_CP097869.1"/>
</dbReference>
<reference evidence="1 4" key="2">
    <citation type="submission" date="2024-02" db="EMBL/GenBank/DDBJ databases">
        <title>Comparative Genomic Analysis of Flavobacterium Species Causing Columnaris Disease of Freshwater Fish in Thailand: Insights into Virulence and Resistance Mechanisms.</title>
        <authorList>
            <person name="Nguyen D."/>
            <person name="Chokmangmeepisarn P."/>
            <person name="Khianchaikhan K."/>
            <person name="Morishita M."/>
            <person name="Bunnoy A."/>
            <person name="Rodkhum C."/>
        </authorList>
    </citation>
    <scope>NUCLEOTIDE SEQUENCE [LARGE SCALE GENOMIC DNA]</scope>
    <source>
        <strain evidence="1 4">KCRT2007</strain>
    </source>
</reference>
<organism evidence="2 3">
    <name type="scientific">Flavobacterium davisii</name>
    <dbReference type="NCBI Taxonomy" id="2906077"/>
    <lineage>
        <taxon>Bacteria</taxon>
        <taxon>Pseudomonadati</taxon>
        <taxon>Bacteroidota</taxon>
        <taxon>Flavobacteriia</taxon>
        <taxon>Flavobacteriales</taxon>
        <taxon>Flavobacteriaceae</taxon>
        <taxon>Flavobacterium</taxon>
    </lineage>
</organism>
<evidence type="ECO:0008006" key="5">
    <source>
        <dbReference type="Google" id="ProtNLM"/>
    </source>
</evidence>
<dbReference type="EMBL" id="MTCZ01000190">
    <property type="protein sequence ID" value="OWP82997.1"/>
    <property type="molecule type" value="Genomic_DNA"/>
</dbReference>
<dbReference type="EMBL" id="JAZGZR010000016">
    <property type="protein sequence ID" value="MFK7049769.1"/>
    <property type="molecule type" value="Genomic_DNA"/>
</dbReference>
<comment type="caution">
    <text evidence="2">The sequence shown here is derived from an EMBL/GenBank/DDBJ whole genome shotgun (WGS) entry which is preliminary data.</text>
</comment>
<dbReference type="AlphaFoldDB" id="A0A246GFS8"/>
<proteinExistence type="predicted"/>
<dbReference type="Proteomes" id="UP000197768">
    <property type="component" value="Unassembled WGS sequence"/>
</dbReference>
<dbReference type="OrthoDB" id="1150971at2"/>
<keyword evidence="4" id="KW-1185">Reference proteome</keyword>
<evidence type="ECO:0000313" key="3">
    <source>
        <dbReference type="Proteomes" id="UP000197768"/>
    </source>
</evidence>
<evidence type="ECO:0000313" key="2">
    <source>
        <dbReference type="EMBL" id="OWP82997.1"/>
    </source>
</evidence>
<accession>A0A246GFS8</accession>
<evidence type="ECO:0000313" key="4">
    <source>
        <dbReference type="Proteomes" id="UP001621813"/>
    </source>
</evidence>
<reference evidence="2 3" key="1">
    <citation type="journal article" date="2017" name="Infect. Genet. Evol.">
        <title>Comparative genome analysis of fish pathogen Flavobacterium columnare reveals extensive sequence diversity within the species.</title>
        <authorList>
            <person name="Kayansamruaj P."/>
            <person name="Dong H.T."/>
            <person name="Hirono I."/>
            <person name="Kondo H."/>
            <person name="Senapin S."/>
            <person name="Rodkhum C."/>
        </authorList>
    </citation>
    <scope>NUCLEOTIDE SEQUENCE [LARGE SCALE GENOMIC DNA]</scope>
    <source>
        <strain evidence="2 3">1215</strain>
    </source>
</reference>
<gene>
    <name evidence="2" type="ORF">BWK59_12865</name>
    <name evidence="1" type="ORF">V3Q77_07695</name>
</gene>